<dbReference type="Gene3D" id="1.10.287.130">
    <property type="match status" value="1"/>
</dbReference>
<comment type="caution">
    <text evidence="17">The sequence shown here is derived from an EMBL/GenBank/DDBJ whole genome shotgun (WGS) entry which is preliminary data.</text>
</comment>
<dbReference type="Gene3D" id="3.30.565.10">
    <property type="entry name" value="Histidine kinase-like ATPase, C-terminal domain"/>
    <property type="match status" value="1"/>
</dbReference>
<dbReference type="Pfam" id="PF00072">
    <property type="entry name" value="Response_reg"/>
    <property type="match status" value="1"/>
</dbReference>
<gene>
    <name evidence="17" type="ORF">NX780_24800</name>
</gene>
<dbReference type="Gene3D" id="3.40.50.180">
    <property type="entry name" value="Methylesterase CheB, C-terminal domain"/>
    <property type="match status" value="1"/>
</dbReference>
<keyword evidence="18" id="KW-1185">Reference proteome</keyword>
<evidence type="ECO:0000313" key="18">
    <source>
        <dbReference type="Proteomes" id="UP001206572"/>
    </source>
</evidence>
<evidence type="ECO:0000259" key="11">
    <source>
        <dbReference type="PROSITE" id="PS50109"/>
    </source>
</evidence>
<dbReference type="PROSITE" id="PS50112">
    <property type="entry name" value="PAS"/>
    <property type="match status" value="1"/>
</dbReference>
<feature type="domain" description="PAC" evidence="14">
    <location>
        <begin position="818"/>
        <end position="868"/>
    </location>
</feature>
<dbReference type="Pfam" id="PF02518">
    <property type="entry name" value="HATPase_c"/>
    <property type="match status" value="1"/>
</dbReference>
<protein>
    <submittedName>
        <fullName evidence="17">PAS domain-containing protein</fullName>
    </submittedName>
</protein>
<dbReference type="PROSITE" id="PS50110">
    <property type="entry name" value="RESPONSE_REGULATORY"/>
    <property type="match status" value="1"/>
</dbReference>
<dbReference type="PROSITE" id="PS50123">
    <property type="entry name" value="CHER"/>
    <property type="match status" value="1"/>
</dbReference>
<dbReference type="Pfam" id="PF00512">
    <property type="entry name" value="HisKA"/>
    <property type="match status" value="1"/>
</dbReference>
<feature type="domain" description="Response regulatory" evidence="12">
    <location>
        <begin position="1260"/>
        <end position="1376"/>
    </location>
</feature>
<evidence type="ECO:0000256" key="5">
    <source>
        <dbReference type="ARBA" id="ARBA00022679"/>
    </source>
</evidence>
<dbReference type="InterPro" id="IPR000780">
    <property type="entry name" value="CheR_MeTrfase"/>
</dbReference>
<evidence type="ECO:0000256" key="7">
    <source>
        <dbReference type="PROSITE-ProRule" id="PRU00050"/>
    </source>
</evidence>
<dbReference type="Pfam" id="PF13426">
    <property type="entry name" value="PAS_9"/>
    <property type="match status" value="1"/>
</dbReference>
<comment type="catalytic activity">
    <reaction evidence="1">
        <text>ATP + protein L-histidine = ADP + protein N-phospho-L-histidine.</text>
        <dbReference type="EC" id="2.7.13.3"/>
    </reaction>
</comment>
<evidence type="ECO:0000256" key="10">
    <source>
        <dbReference type="SAM" id="MobiDB-lite"/>
    </source>
</evidence>
<proteinExistence type="predicted"/>
<keyword evidence="9" id="KW-0175">Coiled coil</keyword>
<dbReference type="InterPro" id="IPR000014">
    <property type="entry name" value="PAS"/>
</dbReference>
<reference evidence="17 18" key="1">
    <citation type="submission" date="2022-08" db="EMBL/GenBank/DDBJ databases">
        <title>Reclassification of Massilia species as members of the genera Telluria, Duganella, Pseudoduganella, Mokoshia gen. nov. and Zemynaea gen. nov. using orthogonal and non-orthogonal genome-based approaches.</title>
        <authorList>
            <person name="Bowman J.P."/>
        </authorList>
    </citation>
    <scope>NUCLEOTIDE SEQUENCE [LARGE SCALE GENOMIC DNA]</scope>
    <source>
        <strain evidence="17 18">JCM 31661</strain>
    </source>
</reference>
<dbReference type="Pfam" id="PF01739">
    <property type="entry name" value="CheR"/>
    <property type="match status" value="1"/>
</dbReference>
<dbReference type="SUPFAM" id="SSF47757">
    <property type="entry name" value="Chemotaxis receptor methyltransferase CheR, N-terminal domain"/>
    <property type="match status" value="1"/>
</dbReference>
<dbReference type="InterPro" id="IPR003661">
    <property type="entry name" value="HisK_dim/P_dom"/>
</dbReference>
<dbReference type="SMART" id="SM00388">
    <property type="entry name" value="HisKA"/>
    <property type="match status" value="1"/>
</dbReference>
<dbReference type="CDD" id="cd00082">
    <property type="entry name" value="HisKA"/>
    <property type="match status" value="1"/>
</dbReference>
<evidence type="ECO:0000256" key="9">
    <source>
        <dbReference type="SAM" id="Coils"/>
    </source>
</evidence>
<keyword evidence="7" id="KW-0378">Hydrolase</keyword>
<dbReference type="SMART" id="SM00448">
    <property type="entry name" value="REC"/>
    <property type="match status" value="1"/>
</dbReference>
<dbReference type="PROSITE" id="PS50113">
    <property type="entry name" value="PAC"/>
    <property type="match status" value="1"/>
</dbReference>
<evidence type="ECO:0000256" key="2">
    <source>
        <dbReference type="ARBA" id="ARBA00001541"/>
    </source>
</evidence>
<organism evidence="17 18">
    <name type="scientific">Massilia agri</name>
    <dbReference type="NCBI Taxonomy" id="1886785"/>
    <lineage>
        <taxon>Bacteria</taxon>
        <taxon>Pseudomonadati</taxon>
        <taxon>Pseudomonadota</taxon>
        <taxon>Betaproteobacteria</taxon>
        <taxon>Burkholderiales</taxon>
        <taxon>Oxalobacteraceae</taxon>
        <taxon>Telluria group</taxon>
        <taxon>Massilia</taxon>
    </lineage>
</organism>
<feature type="domain" description="PAS" evidence="13">
    <location>
        <begin position="869"/>
        <end position="942"/>
    </location>
</feature>
<feature type="domain" description="Histidine kinase" evidence="11">
    <location>
        <begin position="1019"/>
        <end position="1239"/>
    </location>
</feature>
<evidence type="ECO:0000313" key="17">
    <source>
        <dbReference type="EMBL" id="MCS0599567.1"/>
    </source>
</evidence>
<feature type="modified residue" description="4-aspartylphosphate" evidence="8">
    <location>
        <position position="1309"/>
    </location>
</feature>
<keyword evidence="4" id="KW-0489">Methyltransferase</keyword>
<dbReference type="InterPro" id="IPR036890">
    <property type="entry name" value="HATPase_C_sf"/>
</dbReference>
<dbReference type="RefSeq" id="WP_258830561.1">
    <property type="nucleotide sequence ID" value="NZ_JANUHA010000034.1"/>
</dbReference>
<dbReference type="CDD" id="cd00075">
    <property type="entry name" value="HATPase"/>
    <property type="match status" value="1"/>
</dbReference>
<dbReference type="PROSITE" id="PS50122">
    <property type="entry name" value="CHEB"/>
    <property type="match status" value="1"/>
</dbReference>
<dbReference type="InterPro" id="IPR022641">
    <property type="entry name" value="CheR_N"/>
</dbReference>
<dbReference type="SUPFAM" id="SSF47384">
    <property type="entry name" value="Homodimeric domain of signal transducing histidine kinase"/>
    <property type="match status" value="1"/>
</dbReference>
<dbReference type="SUPFAM" id="SSF55785">
    <property type="entry name" value="PYP-like sensor domain (PAS domain)"/>
    <property type="match status" value="2"/>
</dbReference>
<dbReference type="Pfam" id="PF01339">
    <property type="entry name" value="CheB_methylest"/>
    <property type="match status" value="1"/>
</dbReference>
<dbReference type="SMART" id="SM00138">
    <property type="entry name" value="MeTrc"/>
    <property type="match status" value="1"/>
</dbReference>
<keyword evidence="3 7" id="KW-0145">Chemotaxis</keyword>
<evidence type="ECO:0000259" key="14">
    <source>
        <dbReference type="PROSITE" id="PS50113"/>
    </source>
</evidence>
<dbReference type="InterPro" id="IPR003594">
    <property type="entry name" value="HATPase_dom"/>
</dbReference>
<feature type="active site" evidence="7">
    <location>
        <position position="59"/>
    </location>
</feature>
<evidence type="ECO:0000259" key="12">
    <source>
        <dbReference type="PROSITE" id="PS50110"/>
    </source>
</evidence>
<comment type="catalytic activity">
    <reaction evidence="2">
        <text>L-glutamyl-[protein] + S-adenosyl-L-methionine = [protein]-L-glutamate 5-O-methyl ester + S-adenosyl-L-homocysteine</text>
        <dbReference type="Rhea" id="RHEA:24452"/>
        <dbReference type="Rhea" id="RHEA-COMP:10208"/>
        <dbReference type="Rhea" id="RHEA-COMP:10311"/>
        <dbReference type="ChEBI" id="CHEBI:29973"/>
        <dbReference type="ChEBI" id="CHEBI:57856"/>
        <dbReference type="ChEBI" id="CHEBI:59789"/>
        <dbReference type="ChEBI" id="CHEBI:82795"/>
        <dbReference type="EC" id="2.1.1.80"/>
    </reaction>
</comment>
<dbReference type="InterPro" id="IPR001789">
    <property type="entry name" value="Sig_transdc_resp-reg_receiver"/>
</dbReference>
<dbReference type="InterPro" id="IPR000700">
    <property type="entry name" value="PAS-assoc_C"/>
</dbReference>
<dbReference type="InterPro" id="IPR036097">
    <property type="entry name" value="HisK_dim/P_sf"/>
</dbReference>
<keyword evidence="8" id="KW-0597">Phosphoprotein</keyword>
<dbReference type="InterPro" id="IPR035909">
    <property type="entry name" value="CheB_C"/>
</dbReference>
<dbReference type="EMBL" id="JANUHA010000034">
    <property type="protein sequence ID" value="MCS0599567.1"/>
    <property type="molecule type" value="Genomic_DNA"/>
</dbReference>
<dbReference type="Gene3D" id="1.10.155.10">
    <property type="entry name" value="Chemotaxis receptor methyltransferase CheR, N-terminal domain"/>
    <property type="match status" value="1"/>
</dbReference>
<dbReference type="Gene3D" id="3.40.50.2300">
    <property type="match status" value="1"/>
</dbReference>
<evidence type="ECO:0000259" key="16">
    <source>
        <dbReference type="PROSITE" id="PS50123"/>
    </source>
</evidence>
<dbReference type="SMART" id="SM00387">
    <property type="entry name" value="HATPase_c"/>
    <property type="match status" value="1"/>
</dbReference>
<dbReference type="Pfam" id="PF13596">
    <property type="entry name" value="PAS_10"/>
    <property type="match status" value="1"/>
</dbReference>
<dbReference type="SUPFAM" id="SSF55874">
    <property type="entry name" value="ATPase domain of HSP90 chaperone/DNA topoisomerase II/histidine kinase"/>
    <property type="match status" value="1"/>
</dbReference>
<evidence type="ECO:0000256" key="4">
    <source>
        <dbReference type="ARBA" id="ARBA00022603"/>
    </source>
</evidence>
<name>A0ABT2ATL0_9BURK</name>
<feature type="domain" description="CheB-type methylesterase" evidence="15">
    <location>
        <begin position="19"/>
        <end position="203"/>
    </location>
</feature>
<evidence type="ECO:0000256" key="8">
    <source>
        <dbReference type="PROSITE-ProRule" id="PRU00169"/>
    </source>
</evidence>
<dbReference type="CDD" id="cd16434">
    <property type="entry name" value="CheB-CheR_fusion"/>
    <property type="match status" value="1"/>
</dbReference>
<dbReference type="PANTHER" id="PTHR24422">
    <property type="entry name" value="CHEMOTAXIS PROTEIN METHYLTRANSFERASE"/>
    <property type="match status" value="1"/>
</dbReference>
<feature type="region of interest" description="Disordered" evidence="10">
    <location>
        <begin position="984"/>
        <end position="1007"/>
    </location>
</feature>
<dbReference type="InterPro" id="IPR022642">
    <property type="entry name" value="CheR_C"/>
</dbReference>
<dbReference type="PANTHER" id="PTHR24422:SF27">
    <property type="entry name" value="PROTEIN-GLUTAMATE O-METHYLTRANSFERASE"/>
    <property type="match status" value="1"/>
</dbReference>
<accession>A0ABT2ATL0</accession>
<dbReference type="InterPro" id="IPR050903">
    <property type="entry name" value="Bact_Chemotaxis_MeTrfase"/>
</dbReference>
<dbReference type="InterPro" id="IPR000673">
    <property type="entry name" value="Sig_transdc_resp-reg_Me-estase"/>
</dbReference>
<evidence type="ECO:0000256" key="1">
    <source>
        <dbReference type="ARBA" id="ARBA00000085"/>
    </source>
</evidence>
<evidence type="ECO:0000256" key="6">
    <source>
        <dbReference type="ARBA" id="ARBA00022691"/>
    </source>
</evidence>
<keyword evidence="6" id="KW-0949">S-adenosyl-L-methionine</keyword>
<dbReference type="SUPFAM" id="SSF52172">
    <property type="entry name" value="CheY-like"/>
    <property type="match status" value="1"/>
</dbReference>
<dbReference type="InterPro" id="IPR011006">
    <property type="entry name" value="CheY-like_superfamily"/>
</dbReference>
<dbReference type="CDD" id="cd00130">
    <property type="entry name" value="PAS"/>
    <property type="match status" value="2"/>
</dbReference>
<sequence>MSDPVVTSEALPTPPGVVPSTLHFPVVGIGASAGGLPALLTLFENMPVVNEMAFVVILHLSPKHPSSAAEILQRVTRMPVVQVTSTVQIEAGHIYVIAPNMHLSMMDGLLLVDQLERPRGQHVAIDLFFRTLAHVHRERAVAIVLSGTGSDGAVGLSRVKEQGGLTIVQAPGDAEHDGMPVAALRTGAVDFILPVVDIPQKLIDLWNNAKIIRLPPPGDAEAPIEHVATPAEIAAAEDALQDIITALLAHTGHDFRHYKRATVLRRIERRMQVRQVHTLPEYRDVLESDANEYKALLDDMLIGVTNFFRDREAFESLERDVIPELFKDKGPTDEVRAWVAACATGEEAYSLAMLMADQAALSEHPPAFQVFASDIDDHAIDTARAGSYPASIITDVTPTRLRQYFNKDDDRYRTRKSLRDRILFASHNLLRDPPFSRLDLISCRNLLIYLNRDVQLRVLQTFHFALKPGGYLFLGSSESAESVSDYFIPVDKKNRIYRARGGGRATHYQTPSSAIYGSRLPEISRPKLPGKRQSTYAELHQRALAKFAPPSVVIDREGNLVHMSEQAGSYLRMGGGEPSRNLLSLVLPELRMELRSAMYQAVHQDTVAECRPIEITEATDLGTIAMSVRPFRDEESETDLLVVIFNRVERTPDAPPVARPDGSHDVVLAQLEAELQRKREQLQETIENSEISTEELRASNEELQAINEELRSATEELETSKEELQSVNEELVTVNFELKVKVEETGKANDDLNNLIASTDIATIFVDSGLRIKRFTPRAADLFSIIASDVGRSLLDLTHKLDYDQLAEDVSATFDTLRLVEREVRSNDGRYYIVRLLPYRTNEDRIEGAVMTFFDITLRRRAEEQARASEARMQMVAESANDYAIITMDEEGRVTSWNKGAETVFGFSAEEMQGETLHRLFVPEDIASGVPEGELRRAREDGRAEDERWHLRKDGSRFFCSGVTTPLRNGDFYGYAKIARDVTGRARHDDEREQALTRETADRSDAESASALKDEFLSVMSHELRHPLNMIHINVELLSRMPELRQSPAFMRAASIIRNSVMTQAKIIDDLMDMSRVRTGKLSLTMAPVALDAVLQGIVDVARSDPAARDIAIAFEGSMAGVPVLADVVRIEQVVMNLLSNALKFTSPGGHVKVRLGREEGFARIDVVDDGQGIAPSFLPRVFDMYGQSASVTTRSRGGLGIGLALVREIVCLHGGRVEAFSEGIGKGARFSFWLPVLDRAAAALPGAHGGEEDSLAGLRILLVDDQEDMLQVFKSLLETTGATVFEATSAQQGLDVLGREDVDLLISDISMPEVDGYEFLRRVHALPKYARLPAIAITSMRRDTDIANARAAGYSAHLGKPVSVDRLNAIIQDLLPDRHEKQTS</sequence>
<dbReference type="PROSITE" id="PS50109">
    <property type="entry name" value="HIS_KIN"/>
    <property type="match status" value="1"/>
</dbReference>
<dbReference type="InterPro" id="IPR005467">
    <property type="entry name" value="His_kinase_dom"/>
</dbReference>
<dbReference type="SUPFAM" id="SSF52738">
    <property type="entry name" value="Methylesterase CheB, C-terminal domain"/>
    <property type="match status" value="1"/>
</dbReference>
<dbReference type="SMART" id="SM00091">
    <property type="entry name" value="PAS"/>
    <property type="match status" value="3"/>
</dbReference>
<feature type="active site" evidence="7">
    <location>
        <position position="32"/>
    </location>
</feature>
<dbReference type="Gene3D" id="3.30.450.20">
    <property type="entry name" value="PAS domain"/>
    <property type="match status" value="2"/>
</dbReference>
<dbReference type="InterPro" id="IPR035965">
    <property type="entry name" value="PAS-like_dom_sf"/>
</dbReference>
<feature type="coiled-coil region" evidence="9">
    <location>
        <begin position="668"/>
        <end position="730"/>
    </location>
</feature>
<dbReference type="Proteomes" id="UP001206572">
    <property type="component" value="Unassembled WGS sequence"/>
</dbReference>
<evidence type="ECO:0000259" key="13">
    <source>
        <dbReference type="PROSITE" id="PS50112"/>
    </source>
</evidence>
<keyword evidence="5" id="KW-0808">Transferase</keyword>
<evidence type="ECO:0000259" key="15">
    <source>
        <dbReference type="PROSITE" id="PS50122"/>
    </source>
</evidence>
<dbReference type="SUPFAM" id="SSF53335">
    <property type="entry name" value="S-adenosyl-L-methionine-dependent methyltransferases"/>
    <property type="match status" value="1"/>
</dbReference>
<evidence type="ECO:0000256" key="3">
    <source>
        <dbReference type="ARBA" id="ARBA00022500"/>
    </source>
</evidence>
<dbReference type="NCBIfam" id="TIGR00229">
    <property type="entry name" value="sensory_box"/>
    <property type="match status" value="2"/>
</dbReference>
<dbReference type="InterPro" id="IPR029063">
    <property type="entry name" value="SAM-dependent_MTases_sf"/>
</dbReference>
<feature type="domain" description="CheR-type methyltransferase" evidence="16">
    <location>
        <begin position="228"/>
        <end position="487"/>
    </location>
</feature>
<dbReference type="Gene3D" id="3.40.50.150">
    <property type="entry name" value="Vaccinia Virus protein VP39"/>
    <property type="match status" value="1"/>
</dbReference>
<dbReference type="Pfam" id="PF03705">
    <property type="entry name" value="CheR_N"/>
    <property type="match status" value="1"/>
</dbReference>
<feature type="active site" evidence="7">
    <location>
        <position position="151"/>
    </location>
</feature>
<dbReference type="InterPro" id="IPR036804">
    <property type="entry name" value="CheR_N_sf"/>
</dbReference>
<dbReference type="PRINTS" id="PR00996">
    <property type="entry name" value="CHERMTFRASE"/>
</dbReference>